<reference evidence="1" key="1">
    <citation type="submission" date="2022-08" db="EMBL/GenBank/DDBJ databases">
        <authorList>
            <person name="Dale J.L."/>
        </authorList>
    </citation>
    <scope>NUCLEOTIDE SEQUENCE</scope>
    <source>
        <strain evidence="1">2022EL-00758</strain>
    </source>
</reference>
<comment type="caution">
    <text evidence="1">The sequence shown here is derived from an EMBL/GenBank/DDBJ whole genome shotgun (WGS) entry which is preliminary data.</text>
</comment>
<dbReference type="Proteomes" id="UP001076655">
    <property type="component" value="Unassembled WGS sequence"/>
</dbReference>
<name>A0A9Q4GSK5_MORMO</name>
<protein>
    <submittedName>
        <fullName evidence="1">Uncharacterized protein</fullName>
    </submittedName>
</protein>
<dbReference type="RefSeq" id="WP_260250358.1">
    <property type="nucleotide sequence ID" value="NZ_JALMEJ010000022.1"/>
</dbReference>
<proteinExistence type="predicted"/>
<dbReference type="AlphaFoldDB" id="A0A9Q4GSK5"/>
<evidence type="ECO:0000313" key="1">
    <source>
        <dbReference type="EMBL" id="MCY0791066.1"/>
    </source>
</evidence>
<accession>A0A9Q4GSK5</accession>
<sequence>MYLKHDISEIKKMNIAERKTAAMRQLKASFDQACREKKLRYRRADILQ</sequence>
<gene>
    <name evidence="1" type="ORF">N0392_15395</name>
</gene>
<organism evidence="1 2">
    <name type="scientific">Morganella morganii</name>
    <name type="common">Proteus morganii</name>
    <dbReference type="NCBI Taxonomy" id="582"/>
    <lineage>
        <taxon>Bacteria</taxon>
        <taxon>Pseudomonadati</taxon>
        <taxon>Pseudomonadota</taxon>
        <taxon>Gammaproteobacteria</taxon>
        <taxon>Enterobacterales</taxon>
        <taxon>Morganellaceae</taxon>
        <taxon>Morganella</taxon>
    </lineage>
</organism>
<dbReference type="EMBL" id="JAPNMI010000008">
    <property type="protein sequence ID" value="MCY0791066.1"/>
    <property type="molecule type" value="Genomic_DNA"/>
</dbReference>
<evidence type="ECO:0000313" key="2">
    <source>
        <dbReference type="Proteomes" id="UP001076655"/>
    </source>
</evidence>